<keyword evidence="1" id="KW-0472">Membrane</keyword>
<keyword evidence="3" id="KW-1185">Reference proteome</keyword>
<reference evidence="2 3" key="1">
    <citation type="submission" date="2023-11" db="EMBL/GenBank/DDBJ databases">
        <title>Analysis of the Genomes of Mucilaginibacter gossypii cycad 4 and M. sabulilitoris SNA2: microbes with the potential for plant growth promotion.</title>
        <authorList>
            <person name="Hirsch A.M."/>
            <person name="Humm E."/>
            <person name="Rubbi M."/>
            <person name="Del Vecchio G."/>
            <person name="Ha S.M."/>
            <person name="Pellegrini M."/>
            <person name="Gunsalus R.P."/>
        </authorList>
    </citation>
    <scope>NUCLEOTIDE SEQUENCE [LARGE SCALE GENOMIC DNA]</scope>
    <source>
        <strain evidence="2 3">SNA2</strain>
    </source>
</reference>
<evidence type="ECO:0000313" key="3">
    <source>
        <dbReference type="Proteomes" id="UP001324380"/>
    </source>
</evidence>
<protein>
    <submittedName>
        <fullName evidence="2">Uncharacterized protein</fullName>
    </submittedName>
</protein>
<keyword evidence="1" id="KW-0812">Transmembrane</keyword>
<evidence type="ECO:0000313" key="2">
    <source>
        <dbReference type="EMBL" id="WPU96857.1"/>
    </source>
</evidence>
<proteinExistence type="predicted"/>
<sequence length="49" mass="5649">MNNIWLTGWLAIAPIIVGFINGWISYRTKDVFDKELSKLQAEELLNLNV</sequence>
<gene>
    <name evidence="2" type="ORF">SNE25_15145</name>
</gene>
<evidence type="ECO:0000256" key="1">
    <source>
        <dbReference type="SAM" id="Phobius"/>
    </source>
</evidence>
<dbReference type="EMBL" id="CP139558">
    <property type="protein sequence ID" value="WPU96857.1"/>
    <property type="molecule type" value="Genomic_DNA"/>
</dbReference>
<feature type="transmembrane region" description="Helical" evidence="1">
    <location>
        <begin position="6"/>
        <end position="24"/>
    </location>
</feature>
<dbReference type="Proteomes" id="UP001324380">
    <property type="component" value="Chromosome"/>
</dbReference>
<organism evidence="2 3">
    <name type="scientific">Mucilaginibacter sabulilitoris</name>
    <dbReference type="NCBI Taxonomy" id="1173583"/>
    <lineage>
        <taxon>Bacteria</taxon>
        <taxon>Pseudomonadati</taxon>
        <taxon>Bacteroidota</taxon>
        <taxon>Sphingobacteriia</taxon>
        <taxon>Sphingobacteriales</taxon>
        <taxon>Sphingobacteriaceae</taxon>
        <taxon>Mucilaginibacter</taxon>
    </lineage>
</organism>
<keyword evidence="1" id="KW-1133">Transmembrane helix</keyword>
<dbReference type="RefSeq" id="WP_321565945.1">
    <property type="nucleotide sequence ID" value="NZ_CP139558.1"/>
</dbReference>
<name>A0ABZ0TUU5_9SPHI</name>
<accession>A0ABZ0TUU5</accession>